<keyword evidence="3" id="KW-1185">Reference proteome</keyword>
<dbReference type="InterPro" id="IPR056599">
    <property type="entry name" value="AAA_lid_fung"/>
</dbReference>
<dbReference type="Pfam" id="PF00004">
    <property type="entry name" value="AAA"/>
    <property type="match status" value="1"/>
</dbReference>
<feature type="domain" description="AAA+ ATPase" evidence="1">
    <location>
        <begin position="371"/>
        <end position="498"/>
    </location>
</feature>
<dbReference type="Gene3D" id="3.40.50.300">
    <property type="entry name" value="P-loop containing nucleotide triphosphate hydrolases"/>
    <property type="match status" value="1"/>
</dbReference>
<protein>
    <recommendedName>
        <fullName evidence="1">AAA+ ATPase domain-containing protein</fullName>
    </recommendedName>
</protein>
<dbReference type="SMART" id="SM00382">
    <property type="entry name" value="AAA"/>
    <property type="match status" value="1"/>
</dbReference>
<dbReference type="PANTHER" id="PTHR46411">
    <property type="entry name" value="FAMILY ATPASE, PUTATIVE-RELATED"/>
    <property type="match status" value="1"/>
</dbReference>
<dbReference type="Pfam" id="PF23232">
    <property type="entry name" value="AAA_lid_13"/>
    <property type="match status" value="1"/>
</dbReference>
<gene>
    <name evidence="2" type="ORF">SLS63_007028</name>
</gene>
<dbReference type="CDD" id="cd19481">
    <property type="entry name" value="RecA-like_protease"/>
    <property type="match status" value="1"/>
</dbReference>
<dbReference type="InterPro" id="IPR003959">
    <property type="entry name" value="ATPase_AAA_core"/>
</dbReference>
<dbReference type="EMBL" id="JAKNSF020000037">
    <property type="protein sequence ID" value="KAK7727586.1"/>
    <property type="molecule type" value="Genomic_DNA"/>
</dbReference>
<evidence type="ECO:0000259" key="1">
    <source>
        <dbReference type="SMART" id="SM00382"/>
    </source>
</evidence>
<reference evidence="2 3" key="1">
    <citation type="submission" date="2024-02" db="EMBL/GenBank/DDBJ databases">
        <title>De novo assembly and annotation of 12 fungi associated with fruit tree decline syndrome in Ontario, Canada.</title>
        <authorList>
            <person name="Sulman M."/>
            <person name="Ellouze W."/>
            <person name="Ilyukhin E."/>
        </authorList>
    </citation>
    <scope>NUCLEOTIDE SEQUENCE [LARGE SCALE GENOMIC DNA]</scope>
    <source>
        <strain evidence="2 3">M169</strain>
    </source>
</reference>
<dbReference type="Proteomes" id="UP001430848">
    <property type="component" value="Unassembled WGS sequence"/>
</dbReference>
<dbReference type="SUPFAM" id="SSF52540">
    <property type="entry name" value="P-loop containing nucleoside triphosphate hydrolases"/>
    <property type="match status" value="1"/>
</dbReference>
<dbReference type="PANTHER" id="PTHR46411:SF2">
    <property type="entry name" value="AAA+ ATPASE DOMAIN-CONTAINING PROTEIN"/>
    <property type="match status" value="1"/>
</dbReference>
<evidence type="ECO:0000313" key="2">
    <source>
        <dbReference type="EMBL" id="KAK7727586.1"/>
    </source>
</evidence>
<organism evidence="2 3">
    <name type="scientific">Diaporthe eres</name>
    <name type="common">Phomopsis oblonga</name>
    <dbReference type="NCBI Taxonomy" id="83184"/>
    <lineage>
        <taxon>Eukaryota</taxon>
        <taxon>Fungi</taxon>
        <taxon>Dikarya</taxon>
        <taxon>Ascomycota</taxon>
        <taxon>Pezizomycotina</taxon>
        <taxon>Sordariomycetes</taxon>
        <taxon>Sordariomycetidae</taxon>
        <taxon>Diaporthales</taxon>
        <taxon>Diaporthaceae</taxon>
        <taxon>Diaporthe</taxon>
        <taxon>Diaporthe eres species complex</taxon>
    </lineage>
</organism>
<dbReference type="InterPro" id="IPR003593">
    <property type="entry name" value="AAA+_ATPase"/>
</dbReference>
<accession>A0ABR1P6E0</accession>
<evidence type="ECO:0000313" key="3">
    <source>
        <dbReference type="Proteomes" id="UP001430848"/>
    </source>
</evidence>
<dbReference type="InterPro" id="IPR027417">
    <property type="entry name" value="P-loop_NTPase"/>
</dbReference>
<name>A0ABR1P6E0_DIAER</name>
<sequence>MVLSAPFLDVPEWVGPVDKGTLHCKVPIQNFDLYLERNKDIAFIVFKTYAARRPEPERTAFETENVPEITINESIKPVTKELIEAVRLLLGSQDEYADLWHDFKATSELPAPYLFVFHQRGYTNTLSDTTNHASQEQLTLLWNYVIQKHGDEYTAADASLAKGKIFSDCVKYLFKPGDILIQRIIYASKPRAEDAASTPKGIPIHDLEVFPIRYAPQDVTQQLRQRGKAFWKCRNRKLVSYEEHAKDSRDNMLEERYMVDLKAYHSLHKSNQYAIRVTSELHDELGPEAMAKDEPPDDRFELLLPPTIKGFNMRRKKWFDLVADRITDVQWNDDAFRKVVMNSKAKDLIQALVSNQLASEASTDLIENKGNGLILLLHGSPGTGKTLTAEEVAEITKKPLYRVTCADIGTKPEDAEKYLESILHLGKLWRCVVLLDEADVFLEQRSLEDLKRNSLVSVFLRVLEYYEGILILTSNRVGTFDEAFKSRIQLALHYPALGPYERLRIWENFLERLEKLKDPSIDVPDLRDHLKELQVEEMNGRQIRNAITTARQYARWKNVTLTYTHLKDVIDVAGRFDKYLDQLHGGRTQDQLAEEEGVR</sequence>
<proteinExistence type="predicted"/>
<comment type="caution">
    <text evidence="2">The sequence shown here is derived from an EMBL/GenBank/DDBJ whole genome shotgun (WGS) entry which is preliminary data.</text>
</comment>